<keyword evidence="3" id="KW-1185">Reference proteome</keyword>
<protein>
    <submittedName>
        <fullName evidence="2">Uncharacterized protein</fullName>
    </submittedName>
</protein>
<accession>A0ABQ9NH99</accession>
<comment type="caution">
    <text evidence="2">The sequence shown here is derived from an EMBL/GenBank/DDBJ whole genome shotgun (WGS) entry which is preliminary data.</text>
</comment>
<reference evidence="2" key="1">
    <citation type="submission" date="2022-10" db="EMBL/GenBank/DDBJ databases">
        <title>Culturing micro-colonial fungi from biological soil crusts in the Mojave desert and describing Neophaeococcomyces mojavensis, and introducing the new genera and species Taxawa tesnikishii.</title>
        <authorList>
            <person name="Kurbessoian T."/>
            <person name="Stajich J.E."/>
        </authorList>
    </citation>
    <scope>NUCLEOTIDE SEQUENCE</scope>
    <source>
        <strain evidence="2">TK_1</strain>
    </source>
</reference>
<feature type="compositionally biased region" description="Basic and acidic residues" evidence="1">
    <location>
        <begin position="1"/>
        <end position="32"/>
    </location>
</feature>
<dbReference type="Proteomes" id="UP001172684">
    <property type="component" value="Unassembled WGS sequence"/>
</dbReference>
<name>A0ABQ9NH99_9PEZI</name>
<evidence type="ECO:0000256" key="1">
    <source>
        <dbReference type="SAM" id="MobiDB-lite"/>
    </source>
</evidence>
<feature type="region of interest" description="Disordered" evidence="1">
    <location>
        <begin position="1"/>
        <end position="78"/>
    </location>
</feature>
<dbReference type="EMBL" id="JAPDRL010000103">
    <property type="protein sequence ID" value="KAJ9657310.1"/>
    <property type="molecule type" value="Genomic_DNA"/>
</dbReference>
<evidence type="ECO:0000313" key="2">
    <source>
        <dbReference type="EMBL" id="KAJ9657310.1"/>
    </source>
</evidence>
<evidence type="ECO:0000313" key="3">
    <source>
        <dbReference type="Proteomes" id="UP001172684"/>
    </source>
</evidence>
<proteinExistence type="predicted"/>
<organism evidence="2 3">
    <name type="scientific">Coniosporium apollinis</name>
    <dbReference type="NCBI Taxonomy" id="61459"/>
    <lineage>
        <taxon>Eukaryota</taxon>
        <taxon>Fungi</taxon>
        <taxon>Dikarya</taxon>
        <taxon>Ascomycota</taxon>
        <taxon>Pezizomycotina</taxon>
        <taxon>Dothideomycetes</taxon>
        <taxon>Dothideomycetes incertae sedis</taxon>
        <taxon>Coniosporium</taxon>
    </lineage>
</organism>
<gene>
    <name evidence="2" type="ORF">H2201_008214</name>
</gene>
<sequence>MLDASRRLAERVLREGQEMNAPRDEVESRPRTDAASPPDIRMSEASSASKEEFESGHQTEVTSPLSDRMPEEADESEHEPDVILIEPGVMFIDPVSFALAKLTDQLNEEVMKDIMETIAQPAIANVIKRRSKDLNETITLYNAGKRDSQTKASATLARARDELPLLMELAGPRPQSPFQGITWSAEAVVKGDSPQACDANIDCGPFSIDTAVQRLRGEAPAASLEGDTSRVAYGRLLRRCFLEKLRNCLLNV</sequence>